<dbReference type="AlphaFoldDB" id="A0A0G4KLQ7"/>
<dbReference type="Proteomes" id="UP000045706">
    <property type="component" value="Unassembled WGS sequence"/>
</dbReference>
<evidence type="ECO:0000313" key="4">
    <source>
        <dbReference type="Proteomes" id="UP000045706"/>
    </source>
</evidence>
<accession>A0A0G4KLQ7</accession>
<name>A0A0G4KLQ7_VERLO</name>
<protein>
    <submittedName>
        <fullName evidence="1">Uncharacterized protein</fullName>
    </submittedName>
</protein>
<keyword evidence="3" id="KW-1185">Reference proteome</keyword>
<dbReference type="Proteomes" id="UP000044602">
    <property type="component" value="Unassembled WGS sequence"/>
</dbReference>
<evidence type="ECO:0000313" key="3">
    <source>
        <dbReference type="Proteomes" id="UP000044602"/>
    </source>
</evidence>
<reference evidence="3 4" key="1">
    <citation type="submission" date="2015-05" db="EMBL/GenBank/DDBJ databases">
        <authorList>
            <person name="Fogelqvist Johan"/>
        </authorList>
    </citation>
    <scope>NUCLEOTIDE SEQUENCE [LARGE SCALE GENOMIC DNA]</scope>
    <source>
        <strain evidence="2">VL1</strain>
        <strain evidence="1">VL2</strain>
    </source>
</reference>
<organism evidence="1 4">
    <name type="scientific">Verticillium longisporum</name>
    <name type="common">Verticillium dahliae var. longisporum</name>
    <dbReference type="NCBI Taxonomy" id="100787"/>
    <lineage>
        <taxon>Eukaryota</taxon>
        <taxon>Fungi</taxon>
        <taxon>Dikarya</taxon>
        <taxon>Ascomycota</taxon>
        <taxon>Pezizomycotina</taxon>
        <taxon>Sordariomycetes</taxon>
        <taxon>Hypocreomycetidae</taxon>
        <taxon>Glomerellales</taxon>
        <taxon>Plectosphaerellaceae</taxon>
        <taxon>Verticillium</taxon>
    </lineage>
</organism>
<sequence>MGTRTIALPTDREERIASNNRRISRNRGLDPEIFDELRPKVRLRLRPSQKIHLSPIPFANLGEETSKGTVASNKRTFICRGISRPFTRLPDLLTISARLRSPEGRASLKALVKLYESNTEVDRPGLGLTCYCHRLSSSASSATSGYMSLRLRINTATST</sequence>
<gene>
    <name evidence="2" type="ORF">BN1708_015100</name>
    <name evidence="1" type="ORF">BN1723_009121</name>
</gene>
<evidence type="ECO:0000313" key="1">
    <source>
        <dbReference type="EMBL" id="CRK10008.1"/>
    </source>
</evidence>
<dbReference type="EMBL" id="CVQI01001558">
    <property type="protein sequence ID" value="CRK10008.1"/>
    <property type="molecule type" value="Genomic_DNA"/>
</dbReference>
<evidence type="ECO:0000313" key="2">
    <source>
        <dbReference type="EMBL" id="CRK28071.1"/>
    </source>
</evidence>
<proteinExistence type="predicted"/>
<dbReference type="EMBL" id="CVQH01020629">
    <property type="protein sequence ID" value="CRK28071.1"/>
    <property type="molecule type" value="Genomic_DNA"/>
</dbReference>